<dbReference type="AlphaFoldDB" id="A0A8S9ZSR6"/>
<evidence type="ECO:0000313" key="2">
    <source>
        <dbReference type="Proteomes" id="UP000605970"/>
    </source>
</evidence>
<gene>
    <name evidence="1" type="ORF">Mgra_00004235</name>
</gene>
<dbReference type="EMBL" id="JABEBT010000031">
    <property type="protein sequence ID" value="KAF7636246.1"/>
    <property type="molecule type" value="Genomic_DNA"/>
</dbReference>
<protein>
    <submittedName>
        <fullName evidence="1">Uncharacterized protein</fullName>
    </submittedName>
</protein>
<proteinExistence type="predicted"/>
<reference evidence="1" key="1">
    <citation type="journal article" date="2020" name="Ecol. Evol.">
        <title>Genome structure and content of the rice root-knot nematode (Meloidogyne graminicola).</title>
        <authorList>
            <person name="Phan N.T."/>
            <person name="Danchin E.G.J."/>
            <person name="Klopp C."/>
            <person name="Perfus-Barbeoch L."/>
            <person name="Kozlowski D.K."/>
            <person name="Koutsovoulos G.D."/>
            <person name="Lopez-Roques C."/>
            <person name="Bouchez O."/>
            <person name="Zahm M."/>
            <person name="Besnard G."/>
            <person name="Bellafiore S."/>
        </authorList>
    </citation>
    <scope>NUCLEOTIDE SEQUENCE</scope>
    <source>
        <strain evidence="1">VN-18</strain>
    </source>
</reference>
<comment type="caution">
    <text evidence="1">The sequence shown here is derived from an EMBL/GenBank/DDBJ whole genome shotgun (WGS) entry which is preliminary data.</text>
</comment>
<dbReference type="Proteomes" id="UP000605970">
    <property type="component" value="Unassembled WGS sequence"/>
</dbReference>
<sequence>NNVFTVIGKIIQGTYIELANKLNYEKALNNIKINEENLKEIGLKFKSNLSIDLKAILALIDSNDLDEFVNLMKNKSFVIII</sequence>
<organism evidence="1 2">
    <name type="scientific">Meloidogyne graminicola</name>
    <dbReference type="NCBI Taxonomy" id="189291"/>
    <lineage>
        <taxon>Eukaryota</taxon>
        <taxon>Metazoa</taxon>
        <taxon>Ecdysozoa</taxon>
        <taxon>Nematoda</taxon>
        <taxon>Chromadorea</taxon>
        <taxon>Rhabditida</taxon>
        <taxon>Tylenchina</taxon>
        <taxon>Tylenchomorpha</taxon>
        <taxon>Tylenchoidea</taxon>
        <taxon>Meloidogynidae</taxon>
        <taxon>Meloidogyninae</taxon>
        <taxon>Meloidogyne</taxon>
    </lineage>
</organism>
<feature type="non-terminal residue" evidence="1">
    <location>
        <position position="1"/>
    </location>
</feature>
<accession>A0A8S9ZSR6</accession>
<name>A0A8S9ZSR6_9BILA</name>
<keyword evidence="2" id="KW-1185">Reference proteome</keyword>
<feature type="non-terminal residue" evidence="1">
    <location>
        <position position="81"/>
    </location>
</feature>
<evidence type="ECO:0000313" key="1">
    <source>
        <dbReference type="EMBL" id="KAF7636246.1"/>
    </source>
</evidence>